<protein>
    <submittedName>
        <fullName evidence="2">Uncharacterized protein</fullName>
    </submittedName>
</protein>
<gene>
    <name evidence="2" type="ORF">A2227_07005</name>
</gene>
<organism evidence="2 3">
    <name type="scientific">Candidatus Falkowbacteria bacterium RIFOXYA2_FULL_47_19</name>
    <dbReference type="NCBI Taxonomy" id="1797994"/>
    <lineage>
        <taxon>Bacteria</taxon>
        <taxon>Candidatus Falkowiibacteriota</taxon>
    </lineage>
</organism>
<accession>A0A1F5SEJ5</accession>
<feature type="compositionally biased region" description="Basic residues" evidence="1">
    <location>
        <begin position="53"/>
        <end position="91"/>
    </location>
</feature>
<evidence type="ECO:0000256" key="1">
    <source>
        <dbReference type="SAM" id="MobiDB-lite"/>
    </source>
</evidence>
<dbReference type="EMBL" id="MFGB01000023">
    <property type="protein sequence ID" value="OGF25069.1"/>
    <property type="molecule type" value="Genomic_DNA"/>
</dbReference>
<dbReference type="AlphaFoldDB" id="A0A1F5SEJ5"/>
<feature type="compositionally biased region" description="Basic and acidic residues" evidence="1">
    <location>
        <begin position="38"/>
        <end position="52"/>
    </location>
</feature>
<comment type="caution">
    <text evidence="2">The sequence shown here is derived from an EMBL/GenBank/DDBJ whole genome shotgun (WGS) entry which is preliminary data.</text>
</comment>
<dbReference type="Proteomes" id="UP000178367">
    <property type="component" value="Unassembled WGS sequence"/>
</dbReference>
<name>A0A1F5SEJ5_9BACT</name>
<reference evidence="2 3" key="1">
    <citation type="journal article" date="2016" name="Nat. Commun.">
        <title>Thousands of microbial genomes shed light on interconnected biogeochemical processes in an aquifer system.</title>
        <authorList>
            <person name="Anantharaman K."/>
            <person name="Brown C.T."/>
            <person name="Hug L.A."/>
            <person name="Sharon I."/>
            <person name="Castelle C.J."/>
            <person name="Probst A.J."/>
            <person name="Thomas B.C."/>
            <person name="Singh A."/>
            <person name="Wilkins M.J."/>
            <person name="Karaoz U."/>
            <person name="Brodie E.L."/>
            <person name="Williams K.H."/>
            <person name="Hubbard S.S."/>
            <person name="Banfield J.F."/>
        </authorList>
    </citation>
    <scope>NUCLEOTIDE SEQUENCE [LARGE SCALE GENOMIC DNA]</scope>
</reference>
<proteinExistence type="predicted"/>
<sequence length="91" mass="11090">MASGENERKEKKRKSAGIKKLRGKTARSIRKPRGRIRPNTEDKKSRSLDRPRSAVKKKEKKKRKKRKKERKEKKIEKKKRKKRKKERKEKK</sequence>
<evidence type="ECO:0000313" key="2">
    <source>
        <dbReference type="EMBL" id="OGF25069.1"/>
    </source>
</evidence>
<evidence type="ECO:0000313" key="3">
    <source>
        <dbReference type="Proteomes" id="UP000178367"/>
    </source>
</evidence>
<feature type="compositionally biased region" description="Basic residues" evidence="1">
    <location>
        <begin position="10"/>
        <end position="36"/>
    </location>
</feature>
<feature type="region of interest" description="Disordered" evidence="1">
    <location>
        <begin position="1"/>
        <end position="91"/>
    </location>
</feature>